<dbReference type="AlphaFoldDB" id="A0A2G8JQ78"/>
<dbReference type="PANTHER" id="PTHR46579">
    <property type="entry name" value="F5/8 TYPE C DOMAIN-CONTAINING PROTEIN-RELATED"/>
    <property type="match status" value="1"/>
</dbReference>
<reference evidence="2 3" key="1">
    <citation type="journal article" date="2017" name="PLoS Biol.">
        <title>The sea cucumber genome provides insights into morphological evolution and visceral regeneration.</title>
        <authorList>
            <person name="Zhang X."/>
            <person name="Sun L."/>
            <person name="Yuan J."/>
            <person name="Sun Y."/>
            <person name="Gao Y."/>
            <person name="Zhang L."/>
            <person name="Li S."/>
            <person name="Dai H."/>
            <person name="Hamel J.F."/>
            <person name="Liu C."/>
            <person name="Yu Y."/>
            <person name="Liu S."/>
            <person name="Lin W."/>
            <person name="Guo K."/>
            <person name="Jin S."/>
            <person name="Xu P."/>
            <person name="Storey K.B."/>
            <person name="Huan P."/>
            <person name="Zhang T."/>
            <person name="Zhou Y."/>
            <person name="Zhang J."/>
            <person name="Lin C."/>
            <person name="Li X."/>
            <person name="Xing L."/>
            <person name="Huo D."/>
            <person name="Sun M."/>
            <person name="Wang L."/>
            <person name="Mercier A."/>
            <person name="Li F."/>
            <person name="Yang H."/>
            <person name="Xiang J."/>
        </authorList>
    </citation>
    <scope>NUCLEOTIDE SEQUENCE [LARGE SCALE GENOMIC DNA]</scope>
    <source>
        <strain evidence="2">Shaxun</strain>
        <tissue evidence="2">Muscle</tissue>
    </source>
</reference>
<sequence>MASPNSTNVNVRTYGKRKISRTSAWRLEKKMILSASTDIDLLELETEELRGKSPKPSEFDLGVKPTNSNQVASESEHNHDLFKEEEVASEQNHDLARESSGFSVEDSDLKLDMMRVDDVDMADEWFDTFSGEELEFQQEALFDCSNSTADLDPTFKENEPIFKGAPITLAESMLLILLFATRHSLTGEGLVDLLTLVSMHCLKPNICTTSLYMFNKFFGQLKSPMKIHKFCKFCMYLLSSESKSVEMCPVCSKDISQDLQLSYFIEIPIIQQIGTLFAKIGFYNDLQHRFQRKKQKTDNVEDIYDGYQYKKLFKPARCVILNMTQFNGAHGCTHCLQKGVSASTGRGSTWTYPFKMNNPSGPKRTHEGMVNDAFQAYSGDNKQRPVNGIKGLTFLSYTGMDLVNGTAVDYMHTILLGVVKKLMHLWFDSKHSKELFSMSKLLPVIDNRLVNIKPPHFITRVPRSIKEHLSYWKASEYRSWLFYYSLPVLADLMDSMFLNHYALLVEAIIILNGNSISNDDINYCERLLHQFCCLFGTLYGDRYMTAVVHSCVHLADVVRNLGPLWVHSCFAFEDLNGQLLKMVKGTQKPELQIASNLSTMLKIPELLQGINKQEAILEFVNKLTTKTRIVSKKTYVNPLLSLVGALSIVDLDVHLARLVAGCIGSIPVLTYKFYRVVLRNVLYKSVVILT</sequence>
<keyword evidence="3" id="KW-1185">Reference proteome</keyword>
<evidence type="ECO:0000313" key="3">
    <source>
        <dbReference type="Proteomes" id="UP000230750"/>
    </source>
</evidence>
<evidence type="ECO:0008006" key="4">
    <source>
        <dbReference type="Google" id="ProtNLM"/>
    </source>
</evidence>
<dbReference type="SUPFAM" id="SSF57850">
    <property type="entry name" value="RING/U-box"/>
    <property type="match status" value="1"/>
</dbReference>
<dbReference type="Proteomes" id="UP000230750">
    <property type="component" value="Unassembled WGS sequence"/>
</dbReference>
<protein>
    <recommendedName>
        <fullName evidence="4">Transposase domain-containing protein</fullName>
    </recommendedName>
</protein>
<comment type="caution">
    <text evidence="2">The sequence shown here is derived from an EMBL/GenBank/DDBJ whole genome shotgun (WGS) entry which is preliminary data.</text>
</comment>
<accession>A0A2G8JQ78</accession>
<name>A0A2G8JQ78_STIJA</name>
<feature type="compositionally biased region" description="Basic and acidic residues" evidence="1">
    <location>
        <begin position="48"/>
        <end position="58"/>
    </location>
</feature>
<organism evidence="2 3">
    <name type="scientific">Stichopus japonicus</name>
    <name type="common">Sea cucumber</name>
    <dbReference type="NCBI Taxonomy" id="307972"/>
    <lineage>
        <taxon>Eukaryota</taxon>
        <taxon>Metazoa</taxon>
        <taxon>Echinodermata</taxon>
        <taxon>Eleutherozoa</taxon>
        <taxon>Echinozoa</taxon>
        <taxon>Holothuroidea</taxon>
        <taxon>Aspidochirotacea</taxon>
        <taxon>Aspidochirotida</taxon>
        <taxon>Stichopodidae</taxon>
        <taxon>Apostichopus</taxon>
    </lineage>
</organism>
<feature type="region of interest" description="Disordered" evidence="1">
    <location>
        <begin position="48"/>
        <end position="101"/>
    </location>
</feature>
<gene>
    <name evidence="2" type="ORF">BSL78_25247</name>
</gene>
<dbReference type="OrthoDB" id="5987567at2759"/>
<evidence type="ECO:0000256" key="1">
    <source>
        <dbReference type="SAM" id="MobiDB-lite"/>
    </source>
</evidence>
<feature type="compositionally biased region" description="Basic and acidic residues" evidence="1">
    <location>
        <begin position="74"/>
        <end position="97"/>
    </location>
</feature>
<dbReference type="PANTHER" id="PTHR46579:SF1">
    <property type="entry name" value="F5_8 TYPE C DOMAIN-CONTAINING PROTEIN"/>
    <property type="match status" value="1"/>
</dbReference>
<evidence type="ECO:0000313" key="2">
    <source>
        <dbReference type="EMBL" id="PIK37917.1"/>
    </source>
</evidence>
<dbReference type="EMBL" id="MRZV01001431">
    <property type="protein sequence ID" value="PIK37917.1"/>
    <property type="molecule type" value="Genomic_DNA"/>
</dbReference>
<proteinExistence type="predicted"/>
<dbReference type="STRING" id="307972.A0A2G8JQ78"/>